<comment type="similarity">
    <text evidence="3">Belongs to the TO family.</text>
</comment>
<dbReference type="InterPro" id="IPR010562">
    <property type="entry name" value="Haemolymph_juvenile_hormone-bd"/>
</dbReference>
<evidence type="ECO:0000313" key="5">
    <source>
        <dbReference type="EMBL" id="KAK9892739.1"/>
    </source>
</evidence>
<evidence type="ECO:0000313" key="6">
    <source>
        <dbReference type="Proteomes" id="UP001431783"/>
    </source>
</evidence>
<dbReference type="Gene3D" id="3.15.10.30">
    <property type="entry name" value="Haemolymph juvenile hormone binding protein"/>
    <property type="match status" value="1"/>
</dbReference>
<dbReference type="GO" id="GO:0005615">
    <property type="term" value="C:extracellular space"/>
    <property type="evidence" value="ECO:0007669"/>
    <property type="project" value="TreeGrafter"/>
</dbReference>
<organism evidence="5 6">
    <name type="scientific">Henosepilachna vigintioctopunctata</name>
    <dbReference type="NCBI Taxonomy" id="420089"/>
    <lineage>
        <taxon>Eukaryota</taxon>
        <taxon>Metazoa</taxon>
        <taxon>Ecdysozoa</taxon>
        <taxon>Arthropoda</taxon>
        <taxon>Hexapoda</taxon>
        <taxon>Insecta</taxon>
        <taxon>Pterygota</taxon>
        <taxon>Neoptera</taxon>
        <taxon>Endopterygota</taxon>
        <taxon>Coleoptera</taxon>
        <taxon>Polyphaga</taxon>
        <taxon>Cucujiformia</taxon>
        <taxon>Coccinelloidea</taxon>
        <taxon>Coccinellidae</taxon>
        <taxon>Epilachninae</taxon>
        <taxon>Epilachnini</taxon>
        <taxon>Henosepilachna</taxon>
    </lineage>
</organism>
<evidence type="ECO:0000256" key="1">
    <source>
        <dbReference type="ARBA" id="ARBA00022729"/>
    </source>
</evidence>
<dbReference type="GO" id="GO:0007623">
    <property type="term" value="P:circadian rhythm"/>
    <property type="evidence" value="ECO:0007669"/>
    <property type="project" value="UniProtKB-ARBA"/>
</dbReference>
<name>A0AAW1VJE1_9CUCU</name>
<feature type="signal peptide" evidence="4">
    <location>
        <begin position="1"/>
        <end position="18"/>
    </location>
</feature>
<feature type="chain" id="PRO_5043699435" description="Protein takeout-like" evidence="4">
    <location>
        <begin position="19"/>
        <end position="242"/>
    </location>
</feature>
<protein>
    <recommendedName>
        <fullName evidence="7">Protein takeout-like</fullName>
    </recommendedName>
</protein>
<dbReference type="SMART" id="SM00700">
    <property type="entry name" value="JHBP"/>
    <property type="match status" value="1"/>
</dbReference>
<evidence type="ECO:0000256" key="4">
    <source>
        <dbReference type="SAM" id="SignalP"/>
    </source>
</evidence>
<dbReference type="AlphaFoldDB" id="A0AAW1VJE1"/>
<keyword evidence="6" id="KW-1185">Reference proteome</keyword>
<dbReference type="PANTHER" id="PTHR11008:SF32">
    <property type="entry name" value="CIRCADIAN CLOCK-CONTROLLED PROTEIN DAYWAKE-RELATED"/>
    <property type="match status" value="1"/>
</dbReference>
<gene>
    <name evidence="5" type="ORF">WA026_021931</name>
</gene>
<sequence>MNSFIIFLIFVTISLSSAIKLPASFKRCKSNDMTCLKDAIQDALPKLKDGLKDLGVPSLSPLVIPKMTIGAGNIVKLVQNYENSKCYGLSDSIVKEVSLDMDKGKLVIDVEGKLAEMNASYTINGKILILDVYGSGECMIRIEGLKGQFTLDLETYIKNNNKYLKGTNADLVLHCEQATFQFDNLFDGNKQLGDNINKVLNDNWKQIYEELSPAYMKSIAISLLNLTNKLFSKIPIQDMFLN</sequence>
<dbReference type="Proteomes" id="UP001431783">
    <property type="component" value="Unassembled WGS sequence"/>
</dbReference>
<proteinExistence type="inferred from homology"/>
<accession>A0AAW1VJE1</accession>
<keyword evidence="1 4" id="KW-0732">Signal</keyword>
<evidence type="ECO:0000256" key="2">
    <source>
        <dbReference type="ARBA" id="ARBA00023108"/>
    </source>
</evidence>
<evidence type="ECO:0008006" key="7">
    <source>
        <dbReference type="Google" id="ProtNLM"/>
    </source>
</evidence>
<keyword evidence="2" id="KW-0090">Biological rhythms</keyword>
<evidence type="ECO:0000256" key="3">
    <source>
        <dbReference type="ARBA" id="ARBA00060902"/>
    </source>
</evidence>
<comment type="caution">
    <text evidence="5">The sequence shown here is derived from an EMBL/GenBank/DDBJ whole genome shotgun (WGS) entry which is preliminary data.</text>
</comment>
<dbReference type="Pfam" id="PF06585">
    <property type="entry name" value="JHBP"/>
    <property type="match status" value="1"/>
</dbReference>
<reference evidence="5 6" key="1">
    <citation type="submission" date="2023-03" db="EMBL/GenBank/DDBJ databases">
        <title>Genome insight into feeding habits of ladybird beetles.</title>
        <authorList>
            <person name="Li H.-S."/>
            <person name="Huang Y.-H."/>
            <person name="Pang H."/>
        </authorList>
    </citation>
    <scope>NUCLEOTIDE SEQUENCE [LARGE SCALE GENOMIC DNA]</scope>
    <source>
        <strain evidence="5">SYSU_2023b</strain>
        <tissue evidence="5">Whole body</tissue>
    </source>
</reference>
<dbReference type="InterPro" id="IPR038606">
    <property type="entry name" value="To_sf"/>
</dbReference>
<dbReference type="FunFam" id="3.15.10.30:FF:000001">
    <property type="entry name" value="Takeout-like protein 1"/>
    <property type="match status" value="1"/>
</dbReference>
<dbReference type="EMBL" id="JARQZJ010000138">
    <property type="protein sequence ID" value="KAK9892739.1"/>
    <property type="molecule type" value="Genomic_DNA"/>
</dbReference>
<dbReference type="PANTHER" id="PTHR11008">
    <property type="entry name" value="PROTEIN TAKEOUT-LIKE PROTEIN"/>
    <property type="match status" value="1"/>
</dbReference>